<dbReference type="SUPFAM" id="SSF55120">
    <property type="entry name" value="Pseudouridine synthase"/>
    <property type="match status" value="1"/>
</dbReference>
<dbReference type="InterPro" id="IPR020103">
    <property type="entry name" value="PsdUridine_synth_cat_dom_sf"/>
</dbReference>
<organism evidence="2 3">
    <name type="scientific">Zhongshania arctica</name>
    <dbReference type="NCBI Taxonomy" id="3238302"/>
    <lineage>
        <taxon>Bacteria</taxon>
        <taxon>Pseudomonadati</taxon>
        <taxon>Pseudomonadota</taxon>
        <taxon>Gammaproteobacteria</taxon>
        <taxon>Cellvibrionales</taxon>
        <taxon>Spongiibacteraceae</taxon>
        <taxon>Zhongshania</taxon>
    </lineage>
</organism>
<dbReference type="InterPro" id="IPR006145">
    <property type="entry name" value="PsdUridine_synth_RsuA/RluA"/>
</dbReference>
<sequence>MKERIDNFIAPPCNESIDILYQDEHILLINKPTGLLSLSGKNPLNKDSVHFRMRKIFPDITLAHRLDFGTSGIMILALNKAINAKLTKQFQCRSVQKTYLSELFGHIDEDSGVIDAPIAKDAENFPMVKICEQSGKLAQSHFQVIARLNNPTRSRVLFTPISGRTHQLRIHSLAIGHPILGCDLYKNQLSENLASRLLLHADSLEFDHPVTGKRMSLNCPCPF</sequence>
<dbReference type="InterPro" id="IPR050188">
    <property type="entry name" value="RluA_PseudoU_synthase"/>
</dbReference>
<accession>A0ABV3TYN6</accession>
<dbReference type="RefSeq" id="WP_368376806.1">
    <property type="nucleotide sequence ID" value="NZ_JBFRYB010000001.1"/>
</dbReference>
<comment type="caution">
    <text evidence="2">The sequence shown here is derived from an EMBL/GenBank/DDBJ whole genome shotgun (WGS) entry which is preliminary data.</text>
</comment>
<protein>
    <submittedName>
        <fullName evidence="2">Pseudouridine synthase</fullName>
    </submittedName>
</protein>
<dbReference type="InterPro" id="IPR006224">
    <property type="entry name" value="PsdUridine_synth_RluA-like_CS"/>
</dbReference>
<dbReference type="CDD" id="cd02869">
    <property type="entry name" value="PseudoU_synth_RluA_like"/>
    <property type="match status" value="1"/>
</dbReference>
<dbReference type="Pfam" id="PF00849">
    <property type="entry name" value="PseudoU_synth_2"/>
    <property type="match status" value="1"/>
</dbReference>
<keyword evidence="3" id="KW-1185">Reference proteome</keyword>
<name>A0ABV3TYN6_9GAMM</name>
<evidence type="ECO:0000313" key="3">
    <source>
        <dbReference type="Proteomes" id="UP001557484"/>
    </source>
</evidence>
<dbReference type="Gene3D" id="3.30.2350.10">
    <property type="entry name" value="Pseudouridine synthase"/>
    <property type="match status" value="1"/>
</dbReference>
<dbReference type="PANTHER" id="PTHR21600:SF89">
    <property type="entry name" value="RIBOSOMAL LARGE SUBUNIT PSEUDOURIDINE SYNTHASE A"/>
    <property type="match status" value="1"/>
</dbReference>
<dbReference type="PROSITE" id="PS01129">
    <property type="entry name" value="PSI_RLU"/>
    <property type="match status" value="1"/>
</dbReference>
<feature type="domain" description="Pseudouridine synthase RsuA/RluA-like" evidence="1">
    <location>
        <begin position="25"/>
        <end position="172"/>
    </location>
</feature>
<proteinExistence type="predicted"/>
<evidence type="ECO:0000313" key="2">
    <source>
        <dbReference type="EMBL" id="MEX1666736.1"/>
    </source>
</evidence>
<dbReference type="EMBL" id="JBFRYB010000001">
    <property type="protein sequence ID" value="MEX1666736.1"/>
    <property type="molecule type" value="Genomic_DNA"/>
</dbReference>
<reference evidence="2 3" key="1">
    <citation type="journal article" date="2011" name="Int. J. Syst. Evol. Microbiol.">
        <title>Zhongshania antarctica gen. nov., sp. nov. and Zhongshania guokunii sp. nov., gammaproteobacteria respectively isolated from coastal attached (fast) ice and surface seawater of the Antarctic.</title>
        <authorList>
            <person name="Li H.J."/>
            <person name="Zhang X.Y."/>
            <person name="Chen C.X."/>
            <person name="Zhang Y.J."/>
            <person name="Gao Z.M."/>
            <person name="Yu Y."/>
            <person name="Chen X.L."/>
            <person name="Chen B."/>
            <person name="Zhang Y.Z."/>
        </authorList>
    </citation>
    <scope>NUCLEOTIDE SEQUENCE [LARGE SCALE GENOMIC DNA]</scope>
    <source>
        <strain evidence="2 3">R06B22</strain>
    </source>
</reference>
<gene>
    <name evidence="2" type="ORF">AB4875_14670</name>
</gene>
<dbReference type="PANTHER" id="PTHR21600">
    <property type="entry name" value="MITOCHONDRIAL RNA PSEUDOURIDINE SYNTHASE"/>
    <property type="match status" value="1"/>
</dbReference>
<dbReference type="Proteomes" id="UP001557484">
    <property type="component" value="Unassembled WGS sequence"/>
</dbReference>
<evidence type="ECO:0000259" key="1">
    <source>
        <dbReference type="Pfam" id="PF00849"/>
    </source>
</evidence>